<dbReference type="SUPFAM" id="SSF52374">
    <property type="entry name" value="Nucleotidylyl transferase"/>
    <property type="match status" value="1"/>
</dbReference>
<gene>
    <name evidence="9" type="ORF">UFOPK2754_01756</name>
    <name evidence="10" type="ORF">UFOPK3139_00567</name>
    <name evidence="11" type="ORF">UFOPK3967_02301</name>
</gene>
<protein>
    <submittedName>
        <fullName evidence="10">Unannotated protein</fullName>
    </submittedName>
</protein>
<dbReference type="Pfam" id="PF01467">
    <property type="entry name" value="CTP_transf_like"/>
    <property type="match status" value="1"/>
</dbReference>
<dbReference type="InterPro" id="IPR005248">
    <property type="entry name" value="NadD/NMNAT"/>
</dbReference>
<keyword evidence="3" id="KW-0808">Transferase</keyword>
<organism evidence="10">
    <name type="scientific">freshwater metagenome</name>
    <dbReference type="NCBI Taxonomy" id="449393"/>
    <lineage>
        <taxon>unclassified sequences</taxon>
        <taxon>metagenomes</taxon>
        <taxon>ecological metagenomes</taxon>
    </lineage>
</organism>
<keyword evidence="5" id="KW-0547">Nucleotide-binding</keyword>
<keyword evidence="2" id="KW-0662">Pyridine nucleotide biosynthesis</keyword>
<dbReference type="GO" id="GO:0005524">
    <property type="term" value="F:ATP binding"/>
    <property type="evidence" value="ECO:0007669"/>
    <property type="project" value="UniProtKB-KW"/>
</dbReference>
<evidence type="ECO:0000313" key="9">
    <source>
        <dbReference type="EMBL" id="CAB4750135.1"/>
    </source>
</evidence>
<dbReference type="GO" id="GO:0070566">
    <property type="term" value="F:adenylyltransferase activity"/>
    <property type="evidence" value="ECO:0007669"/>
    <property type="project" value="UniProtKB-ARBA"/>
</dbReference>
<accession>A0A6J6ZNG8</accession>
<comment type="pathway">
    <text evidence="1">Cofactor biosynthesis; NAD(+) biosynthesis.</text>
</comment>
<evidence type="ECO:0000256" key="5">
    <source>
        <dbReference type="ARBA" id="ARBA00022741"/>
    </source>
</evidence>
<evidence type="ECO:0000256" key="7">
    <source>
        <dbReference type="ARBA" id="ARBA00023027"/>
    </source>
</evidence>
<proteinExistence type="predicted"/>
<dbReference type="PANTHER" id="PTHR39321:SF3">
    <property type="entry name" value="PHOSPHOPANTETHEINE ADENYLYLTRANSFERASE"/>
    <property type="match status" value="1"/>
</dbReference>
<evidence type="ECO:0000256" key="6">
    <source>
        <dbReference type="ARBA" id="ARBA00022840"/>
    </source>
</evidence>
<evidence type="ECO:0000256" key="2">
    <source>
        <dbReference type="ARBA" id="ARBA00022642"/>
    </source>
</evidence>
<dbReference type="EMBL" id="CAFABA010000015">
    <property type="protein sequence ID" value="CAB4818807.1"/>
    <property type="molecule type" value="Genomic_DNA"/>
</dbReference>
<dbReference type="AlphaFoldDB" id="A0A6J6ZNG8"/>
<sequence length="189" mass="20999">MRIGVYPGTFNPPTIAHLAVAEAAWVQRRLDRVMLVVSTRPIDKEHVNRPTLAHRLDVLHAIADASDGRLGVAVTDKRLLVDIADGYAVLIMGADKWAQVNDPGYYDDDPAARDRAVAALPELAIARRAPFTVPRAHELDIDLEHEPISSTGARQGIRDWMSREAADFDDRTGAWTDSARYERWLLDGP</sequence>
<dbReference type="EMBL" id="CAFBOS010000168">
    <property type="protein sequence ID" value="CAB5012243.1"/>
    <property type="molecule type" value="Genomic_DNA"/>
</dbReference>
<dbReference type="PANTHER" id="PTHR39321">
    <property type="entry name" value="NICOTINATE-NUCLEOTIDE ADENYLYLTRANSFERASE-RELATED"/>
    <property type="match status" value="1"/>
</dbReference>
<dbReference type="GO" id="GO:0009435">
    <property type="term" value="P:NAD+ biosynthetic process"/>
    <property type="evidence" value="ECO:0007669"/>
    <property type="project" value="InterPro"/>
</dbReference>
<evidence type="ECO:0000313" key="11">
    <source>
        <dbReference type="EMBL" id="CAB5012243.1"/>
    </source>
</evidence>
<dbReference type="InterPro" id="IPR014729">
    <property type="entry name" value="Rossmann-like_a/b/a_fold"/>
</dbReference>
<evidence type="ECO:0000313" key="10">
    <source>
        <dbReference type="EMBL" id="CAB4818807.1"/>
    </source>
</evidence>
<dbReference type="InterPro" id="IPR004821">
    <property type="entry name" value="Cyt_trans-like"/>
</dbReference>
<dbReference type="Gene3D" id="3.40.50.620">
    <property type="entry name" value="HUPs"/>
    <property type="match status" value="1"/>
</dbReference>
<evidence type="ECO:0000259" key="8">
    <source>
        <dbReference type="Pfam" id="PF01467"/>
    </source>
</evidence>
<keyword evidence="7" id="KW-0520">NAD</keyword>
<evidence type="ECO:0000256" key="3">
    <source>
        <dbReference type="ARBA" id="ARBA00022679"/>
    </source>
</evidence>
<keyword evidence="6" id="KW-0067">ATP-binding</keyword>
<keyword evidence="4" id="KW-0548">Nucleotidyltransferase</keyword>
<evidence type="ECO:0000256" key="4">
    <source>
        <dbReference type="ARBA" id="ARBA00022695"/>
    </source>
</evidence>
<reference evidence="10" key="1">
    <citation type="submission" date="2020-05" db="EMBL/GenBank/DDBJ databases">
        <authorList>
            <person name="Chiriac C."/>
            <person name="Salcher M."/>
            <person name="Ghai R."/>
            <person name="Kavagutti S V."/>
        </authorList>
    </citation>
    <scope>NUCLEOTIDE SEQUENCE</scope>
</reference>
<dbReference type="EMBL" id="CAEZYR010000063">
    <property type="protein sequence ID" value="CAB4750135.1"/>
    <property type="molecule type" value="Genomic_DNA"/>
</dbReference>
<feature type="domain" description="Cytidyltransferase-like" evidence="8">
    <location>
        <begin position="5"/>
        <end position="154"/>
    </location>
</feature>
<evidence type="ECO:0000256" key="1">
    <source>
        <dbReference type="ARBA" id="ARBA00004790"/>
    </source>
</evidence>
<name>A0A6J6ZNG8_9ZZZZ</name>